<evidence type="ECO:0000313" key="1">
    <source>
        <dbReference type="EMBL" id="OBZ74659.1"/>
    </source>
</evidence>
<comment type="caution">
    <text evidence="1">The sequence shown here is derived from an EMBL/GenBank/DDBJ whole genome shotgun (WGS) entry which is preliminary data.</text>
</comment>
<dbReference type="AlphaFoldDB" id="A0A1C7ME37"/>
<proteinExistence type="predicted"/>
<evidence type="ECO:0000313" key="2">
    <source>
        <dbReference type="Proteomes" id="UP000092993"/>
    </source>
</evidence>
<name>A0A1C7ME37_GRIFR</name>
<protein>
    <submittedName>
        <fullName evidence="1">Uncharacterized protein</fullName>
    </submittedName>
</protein>
<organism evidence="1 2">
    <name type="scientific">Grifola frondosa</name>
    <name type="common">Maitake</name>
    <name type="synonym">Polyporus frondosus</name>
    <dbReference type="NCBI Taxonomy" id="5627"/>
    <lineage>
        <taxon>Eukaryota</taxon>
        <taxon>Fungi</taxon>
        <taxon>Dikarya</taxon>
        <taxon>Basidiomycota</taxon>
        <taxon>Agaricomycotina</taxon>
        <taxon>Agaricomycetes</taxon>
        <taxon>Polyporales</taxon>
        <taxon>Grifolaceae</taxon>
        <taxon>Grifola</taxon>
    </lineage>
</organism>
<dbReference type="STRING" id="5627.A0A1C7ME37"/>
<sequence>MRCHLHPPPVPPVPNAFGQPVNQDVCLVDFMGSGVDEKLDDLLLSIGYSCMLCSRRRRSSAAEHADGELHLGSGGTPEGCADRQKVLDVGIYPMEIDVGSTIAKIHIQTNSDELRRTQTHSSFADDGNLSSAGLASSWLQQEAKRLEEMYGLNPSCEHPAFEVDKLKERCMELGIMSLSESRMDEEQEREVDHEIEREQQVERPPKAKAATHCVHGDIKAFIRLGLFLYTLPQPFRHSRS</sequence>
<dbReference type="Proteomes" id="UP000092993">
    <property type="component" value="Unassembled WGS sequence"/>
</dbReference>
<dbReference type="OrthoDB" id="3182339at2759"/>
<dbReference type="EMBL" id="LUGG01000005">
    <property type="protein sequence ID" value="OBZ74659.1"/>
    <property type="molecule type" value="Genomic_DNA"/>
</dbReference>
<gene>
    <name evidence="1" type="ORF">A0H81_05446</name>
</gene>
<accession>A0A1C7ME37</accession>
<reference evidence="1 2" key="1">
    <citation type="submission" date="2016-03" db="EMBL/GenBank/DDBJ databases">
        <title>Whole genome sequencing of Grifola frondosa 9006-11.</title>
        <authorList>
            <person name="Min B."/>
            <person name="Park H."/>
            <person name="Kim J.-G."/>
            <person name="Cho H."/>
            <person name="Oh Y.-L."/>
            <person name="Kong W.-S."/>
            <person name="Choi I.-G."/>
        </authorList>
    </citation>
    <scope>NUCLEOTIDE SEQUENCE [LARGE SCALE GENOMIC DNA]</scope>
    <source>
        <strain evidence="1 2">9006-11</strain>
    </source>
</reference>
<keyword evidence="2" id="KW-1185">Reference proteome</keyword>